<dbReference type="EMBL" id="JAHRIN010008411">
    <property type="protein sequence ID" value="MEQ2193292.1"/>
    <property type="molecule type" value="Genomic_DNA"/>
</dbReference>
<keyword evidence="1" id="KW-0812">Transmembrane</keyword>
<dbReference type="Proteomes" id="UP001434883">
    <property type="component" value="Unassembled WGS sequence"/>
</dbReference>
<gene>
    <name evidence="2" type="ORF">XENOCAPTIV_026667</name>
</gene>
<accession>A0ABV0QBU8</accession>
<evidence type="ECO:0000256" key="1">
    <source>
        <dbReference type="SAM" id="Phobius"/>
    </source>
</evidence>
<organism evidence="2 3">
    <name type="scientific">Xenoophorus captivus</name>
    <dbReference type="NCBI Taxonomy" id="1517983"/>
    <lineage>
        <taxon>Eukaryota</taxon>
        <taxon>Metazoa</taxon>
        <taxon>Chordata</taxon>
        <taxon>Craniata</taxon>
        <taxon>Vertebrata</taxon>
        <taxon>Euteleostomi</taxon>
        <taxon>Actinopterygii</taxon>
        <taxon>Neopterygii</taxon>
        <taxon>Teleostei</taxon>
        <taxon>Neoteleostei</taxon>
        <taxon>Acanthomorphata</taxon>
        <taxon>Ovalentaria</taxon>
        <taxon>Atherinomorphae</taxon>
        <taxon>Cyprinodontiformes</taxon>
        <taxon>Goodeidae</taxon>
        <taxon>Xenoophorus</taxon>
    </lineage>
</organism>
<evidence type="ECO:0000313" key="3">
    <source>
        <dbReference type="Proteomes" id="UP001434883"/>
    </source>
</evidence>
<protein>
    <submittedName>
        <fullName evidence="2">Uncharacterized protein</fullName>
    </submittedName>
</protein>
<feature type="transmembrane region" description="Helical" evidence="1">
    <location>
        <begin position="92"/>
        <end position="111"/>
    </location>
</feature>
<keyword evidence="3" id="KW-1185">Reference proteome</keyword>
<proteinExistence type="predicted"/>
<keyword evidence="1" id="KW-1133">Transmembrane helix</keyword>
<reference evidence="2 3" key="1">
    <citation type="submission" date="2021-06" db="EMBL/GenBank/DDBJ databases">
        <authorList>
            <person name="Palmer J.M."/>
        </authorList>
    </citation>
    <scope>NUCLEOTIDE SEQUENCE [LARGE SCALE GENOMIC DNA]</scope>
    <source>
        <strain evidence="2 3">XC_2019</strain>
        <tissue evidence="2">Muscle</tissue>
    </source>
</reference>
<sequence>MENAIGQKEDEIRDLSNNQISEIAPDAFQGLRSLNSLPQRAEIHARVVKVLTFLFLPIIHYFLFSIRFSLLVHCFLVTKLRLPSFSFHLLDFPHLVCTIVFMQCTVLSGTMHH</sequence>
<comment type="caution">
    <text evidence="2">The sequence shown here is derived from an EMBL/GenBank/DDBJ whole genome shotgun (WGS) entry which is preliminary data.</text>
</comment>
<feature type="transmembrane region" description="Helical" evidence="1">
    <location>
        <begin position="50"/>
        <end position="72"/>
    </location>
</feature>
<name>A0ABV0QBU8_9TELE</name>
<evidence type="ECO:0000313" key="2">
    <source>
        <dbReference type="EMBL" id="MEQ2193292.1"/>
    </source>
</evidence>
<keyword evidence="1" id="KW-0472">Membrane</keyword>